<keyword evidence="5 9" id="KW-0067">ATP-binding</keyword>
<evidence type="ECO:0000256" key="5">
    <source>
        <dbReference type="ARBA" id="ARBA00022840"/>
    </source>
</evidence>
<evidence type="ECO:0000256" key="9">
    <source>
        <dbReference type="PIRSR" id="PIRSR001589-2"/>
    </source>
</evidence>
<organism evidence="12 13">
    <name type="scientific">Caulifigura coniformis</name>
    <dbReference type="NCBI Taxonomy" id="2527983"/>
    <lineage>
        <taxon>Bacteria</taxon>
        <taxon>Pseudomonadati</taxon>
        <taxon>Planctomycetota</taxon>
        <taxon>Planctomycetia</taxon>
        <taxon>Planctomycetales</taxon>
        <taxon>Planctomycetaceae</taxon>
        <taxon>Caulifigura</taxon>
    </lineage>
</organism>
<dbReference type="PIRSF" id="PIRSF001589">
    <property type="entry name" value="Asn_synthetase_glu-h"/>
    <property type="match status" value="1"/>
</dbReference>
<comment type="pathway">
    <text evidence="1">Amino-acid biosynthesis; L-asparagine biosynthesis; L-asparagine from L-aspartate (L-Gln route): step 1/1.</text>
</comment>
<keyword evidence="8" id="KW-0061">Asparagine biosynthesis</keyword>
<evidence type="ECO:0000256" key="1">
    <source>
        <dbReference type="ARBA" id="ARBA00005187"/>
    </source>
</evidence>
<dbReference type="Gene3D" id="3.60.20.10">
    <property type="entry name" value="Glutamine Phosphoribosylpyrophosphate, subunit 1, domain 1"/>
    <property type="match status" value="1"/>
</dbReference>
<dbReference type="InParanoid" id="A0A517SJ25"/>
<dbReference type="NCBIfam" id="TIGR01536">
    <property type="entry name" value="asn_synth_AEB"/>
    <property type="match status" value="1"/>
</dbReference>
<dbReference type="OrthoDB" id="9763290at2"/>
<evidence type="ECO:0000256" key="2">
    <source>
        <dbReference type="ARBA" id="ARBA00005752"/>
    </source>
</evidence>
<reference evidence="12 13" key="1">
    <citation type="submission" date="2019-02" db="EMBL/GenBank/DDBJ databases">
        <title>Deep-cultivation of Planctomycetes and their phenomic and genomic characterization uncovers novel biology.</title>
        <authorList>
            <person name="Wiegand S."/>
            <person name="Jogler M."/>
            <person name="Boedeker C."/>
            <person name="Pinto D."/>
            <person name="Vollmers J."/>
            <person name="Rivas-Marin E."/>
            <person name="Kohn T."/>
            <person name="Peeters S.H."/>
            <person name="Heuer A."/>
            <person name="Rast P."/>
            <person name="Oberbeckmann S."/>
            <person name="Bunk B."/>
            <person name="Jeske O."/>
            <person name="Meyerdierks A."/>
            <person name="Storesund J.E."/>
            <person name="Kallscheuer N."/>
            <person name="Luecker S."/>
            <person name="Lage O.M."/>
            <person name="Pohl T."/>
            <person name="Merkel B.J."/>
            <person name="Hornburger P."/>
            <person name="Mueller R.-W."/>
            <person name="Bruemmer F."/>
            <person name="Labrenz M."/>
            <person name="Spormann A.M."/>
            <person name="Op den Camp H."/>
            <person name="Overmann J."/>
            <person name="Amann R."/>
            <person name="Jetten M.S.M."/>
            <person name="Mascher T."/>
            <person name="Medema M.H."/>
            <person name="Devos D.P."/>
            <person name="Kaster A.-K."/>
            <person name="Ovreas L."/>
            <person name="Rohde M."/>
            <person name="Galperin M.Y."/>
            <person name="Jogler C."/>
        </authorList>
    </citation>
    <scope>NUCLEOTIDE SEQUENCE [LARGE SCALE GENOMIC DNA]</scope>
    <source>
        <strain evidence="12 13">Pan44</strain>
    </source>
</reference>
<keyword evidence="12" id="KW-0436">Ligase</keyword>
<comment type="similarity">
    <text evidence="2">Belongs to the asparagine synthetase family.</text>
</comment>
<sequence length="660" mass="75149">MCGIAGASWIQNGRPISRPDLRRMTDAIVHRGPDDSGEYWSSEPGPNGFPDAAAPGAALGFRRLSIIDLSAGHQPLSNEDGSVWIAFNGEIYNYKELRPALEARGHRFATHSDTETIVHLYEEHGVDCVKHLRGMFAFAIWDDRRKRLFLARDRAGKKPLVYRLENDRLFFASELKSILQVPGIPREVDPQAVDLFFTYQYVPHPRSVLKGFNKLAPAHTAVYENSRLDVQRYWIPPYSASDPIDNPDLAGSESWTPDEWRTRLRDTLTESVRLRMRSDVPLGAFLSGGIDSTITAGLMQSLSNRPIHTFSIGFPVAQFDERTFAREAAAHLGTNHHEYLVEPSALESLPKLTWHYDEPFGDSSAIPTRYLAEVTRREVTVALSGDGGDELFAGYERYEAVRLATRIDRLPQFVRNIFAWNLWQNIPTSVNQRALGRRIKRFAAGLAESPELRYLRWIGIFDAERRSDLYTPEFRQKLEGFNAAEFLLGCYRACPDRDLVTRTTCVDVHSYLPCDILNKVDIATMAHSLEARCPFLDHRVMELAARMPIELKQSGGKGKRILLETFSDLLPASIQTRPKMGFGVPMSHWFRNELRPLLNDTLLDATARSRGYFRTQTVQRMIDEHQSEKWDHSYRLWALIVFERWMRAFVDGNVAPSGPV</sequence>
<evidence type="ECO:0000313" key="12">
    <source>
        <dbReference type="EMBL" id="QDT56131.1"/>
    </source>
</evidence>
<dbReference type="Pfam" id="PF00733">
    <property type="entry name" value="Asn_synthase"/>
    <property type="match status" value="1"/>
</dbReference>
<dbReference type="InterPro" id="IPR017932">
    <property type="entry name" value="GATase_2_dom"/>
</dbReference>
<dbReference type="CDD" id="cd00712">
    <property type="entry name" value="AsnB"/>
    <property type="match status" value="1"/>
</dbReference>
<evidence type="ECO:0000256" key="4">
    <source>
        <dbReference type="ARBA" id="ARBA00022741"/>
    </source>
</evidence>
<feature type="active site" description="For GATase activity" evidence="8">
    <location>
        <position position="2"/>
    </location>
</feature>
<proteinExistence type="inferred from homology"/>
<dbReference type="AlphaFoldDB" id="A0A517SJ25"/>
<dbReference type="InterPro" id="IPR006426">
    <property type="entry name" value="Asn_synth_AEB"/>
</dbReference>
<evidence type="ECO:0000256" key="8">
    <source>
        <dbReference type="PIRSR" id="PIRSR001589-1"/>
    </source>
</evidence>
<feature type="site" description="Important for beta-aspartyl-AMP intermediate formation" evidence="10">
    <location>
        <position position="386"/>
    </location>
</feature>
<dbReference type="EC" id="6.3.5.4" evidence="3"/>
<dbReference type="PROSITE" id="PS51278">
    <property type="entry name" value="GATASE_TYPE_2"/>
    <property type="match status" value="1"/>
</dbReference>
<keyword evidence="8" id="KW-0028">Amino-acid biosynthesis</keyword>
<dbReference type="InterPro" id="IPR014729">
    <property type="entry name" value="Rossmann-like_a/b/a_fold"/>
</dbReference>
<dbReference type="KEGG" id="ccos:Pan44_41820"/>
<dbReference type="SUPFAM" id="SSF52402">
    <property type="entry name" value="Adenine nucleotide alpha hydrolases-like"/>
    <property type="match status" value="1"/>
</dbReference>
<dbReference type="Gene3D" id="3.40.50.620">
    <property type="entry name" value="HUPs"/>
    <property type="match status" value="2"/>
</dbReference>
<dbReference type="Proteomes" id="UP000315700">
    <property type="component" value="Chromosome"/>
</dbReference>
<dbReference type="InterPro" id="IPR051786">
    <property type="entry name" value="ASN_synthetase/amidase"/>
</dbReference>
<protein>
    <recommendedName>
        <fullName evidence="3">asparagine synthase (glutamine-hydrolyzing)</fullName>
        <ecNumber evidence="3">6.3.5.4</ecNumber>
    </recommendedName>
</protein>
<dbReference type="PANTHER" id="PTHR43284:SF1">
    <property type="entry name" value="ASPARAGINE SYNTHETASE"/>
    <property type="match status" value="1"/>
</dbReference>
<dbReference type="FunCoup" id="A0A517SJ25">
    <property type="interactions" value="494"/>
</dbReference>
<evidence type="ECO:0000256" key="3">
    <source>
        <dbReference type="ARBA" id="ARBA00012737"/>
    </source>
</evidence>
<feature type="binding site" evidence="9">
    <location>
        <begin position="384"/>
        <end position="385"/>
    </location>
    <ligand>
        <name>ATP</name>
        <dbReference type="ChEBI" id="CHEBI:30616"/>
    </ligand>
</feature>
<dbReference type="InterPro" id="IPR001962">
    <property type="entry name" value="Asn_synthase"/>
</dbReference>
<evidence type="ECO:0000313" key="13">
    <source>
        <dbReference type="Proteomes" id="UP000315700"/>
    </source>
</evidence>
<dbReference type="GO" id="GO:0005524">
    <property type="term" value="F:ATP binding"/>
    <property type="evidence" value="ECO:0007669"/>
    <property type="project" value="UniProtKB-KW"/>
</dbReference>
<comment type="catalytic activity">
    <reaction evidence="7">
        <text>L-aspartate + L-glutamine + ATP + H2O = L-asparagine + L-glutamate + AMP + diphosphate + H(+)</text>
        <dbReference type="Rhea" id="RHEA:12228"/>
        <dbReference type="ChEBI" id="CHEBI:15377"/>
        <dbReference type="ChEBI" id="CHEBI:15378"/>
        <dbReference type="ChEBI" id="CHEBI:29985"/>
        <dbReference type="ChEBI" id="CHEBI:29991"/>
        <dbReference type="ChEBI" id="CHEBI:30616"/>
        <dbReference type="ChEBI" id="CHEBI:33019"/>
        <dbReference type="ChEBI" id="CHEBI:58048"/>
        <dbReference type="ChEBI" id="CHEBI:58359"/>
        <dbReference type="ChEBI" id="CHEBI:456215"/>
        <dbReference type="EC" id="6.3.5.4"/>
    </reaction>
</comment>
<dbReference type="GO" id="GO:0005829">
    <property type="term" value="C:cytosol"/>
    <property type="evidence" value="ECO:0007669"/>
    <property type="project" value="TreeGrafter"/>
</dbReference>
<feature type="binding site" evidence="9">
    <location>
        <position position="312"/>
    </location>
    <ligand>
        <name>ATP</name>
        <dbReference type="ChEBI" id="CHEBI:30616"/>
    </ligand>
</feature>
<feature type="binding site" evidence="9">
    <location>
        <position position="113"/>
    </location>
    <ligand>
        <name>L-glutamine</name>
        <dbReference type="ChEBI" id="CHEBI:58359"/>
    </ligand>
</feature>
<feature type="domain" description="Glutamine amidotransferase type-2" evidence="11">
    <location>
        <begin position="2"/>
        <end position="226"/>
    </location>
</feature>
<dbReference type="Pfam" id="PF13537">
    <property type="entry name" value="GATase_7"/>
    <property type="match status" value="1"/>
</dbReference>
<keyword evidence="13" id="KW-1185">Reference proteome</keyword>
<dbReference type="InterPro" id="IPR029055">
    <property type="entry name" value="Ntn_hydrolases_N"/>
</dbReference>
<gene>
    <name evidence="12" type="primary">asnB_1</name>
    <name evidence="12" type="ORF">Pan44_41820</name>
</gene>
<dbReference type="SUPFAM" id="SSF56235">
    <property type="entry name" value="N-terminal nucleophile aminohydrolases (Ntn hydrolases)"/>
    <property type="match status" value="1"/>
</dbReference>
<dbReference type="EMBL" id="CP036271">
    <property type="protein sequence ID" value="QDT56131.1"/>
    <property type="molecule type" value="Genomic_DNA"/>
</dbReference>
<name>A0A517SJ25_9PLAN</name>
<keyword evidence="4 9" id="KW-0547">Nucleotide-binding</keyword>
<dbReference type="CDD" id="cd01991">
    <property type="entry name" value="Asn_synthase_B_C"/>
    <property type="match status" value="1"/>
</dbReference>
<dbReference type="GO" id="GO:0004066">
    <property type="term" value="F:asparagine synthase (glutamine-hydrolyzing) activity"/>
    <property type="evidence" value="ECO:0007669"/>
    <property type="project" value="UniProtKB-EC"/>
</dbReference>
<evidence type="ECO:0000256" key="7">
    <source>
        <dbReference type="ARBA" id="ARBA00048741"/>
    </source>
</evidence>
<evidence type="ECO:0000256" key="10">
    <source>
        <dbReference type="PIRSR" id="PIRSR001589-3"/>
    </source>
</evidence>
<dbReference type="GO" id="GO:0006529">
    <property type="term" value="P:asparagine biosynthetic process"/>
    <property type="evidence" value="ECO:0007669"/>
    <property type="project" value="UniProtKB-KW"/>
</dbReference>
<dbReference type="RefSeq" id="WP_145033082.1">
    <property type="nucleotide sequence ID" value="NZ_CP036271.1"/>
</dbReference>
<keyword evidence="6 8" id="KW-0315">Glutamine amidotransferase</keyword>
<evidence type="ECO:0000259" key="11">
    <source>
        <dbReference type="PROSITE" id="PS51278"/>
    </source>
</evidence>
<dbReference type="InterPro" id="IPR033738">
    <property type="entry name" value="AsnB_N"/>
</dbReference>
<evidence type="ECO:0000256" key="6">
    <source>
        <dbReference type="ARBA" id="ARBA00022962"/>
    </source>
</evidence>
<dbReference type="PANTHER" id="PTHR43284">
    <property type="entry name" value="ASPARAGINE SYNTHETASE (GLUTAMINE-HYDROLYZING)"/>
    <property type="match status" value="1"/>
</dbReference>
<accession>A0A517SJ25</accession>